<dbReference type="Gene3D" id="2.40.40.20">
    <property type="match status" value="1"/>
</dbReference>
<evidence type="ECO:0000313" key="3">
    <source>
        <dbReference type="WBParaSite" id="ASIM_0000422401-mRNA-1"/>
    </source>
</evidence>
<evidence type="ECO:0000313" key="1">
    <source>
        <dbReference type="EMBL" id="VDK22956.1"/>
    </source>
</evidence>
<dbReference type="EMBL" id="UYRR01006770">
    <property type="protein sequence ID" value="VDK22956.1"/>
    <property type="molecule type" value="Genomic_DNA"/>
</dbReference>
<dbReference type="AlphaFoldDB" id="A0A0M3J9F9"/>
<dbReference type="SUPFAM" id="SSF50692">
    <property type="entry name" value="ADC-like"/>
    <property type="match status" value="1"/>
</dbReference>
<dbReference type="OrthoDB" id="9982946at2759"/>
<name>A0A0M3J9F9_ANISI</name>
<proteinExistence type="predicted"/>
<dbReference type="WBParaSite" id="ASIM_0000422401-mRNA-1">
    <property type="protein sequence ID" value="ASIM_0000422401-mRNA-1"/>
    <property type="gene ID" value="ASIM_0000422401"/>
</dbReference>
<gene>
    <name evidence="1" type="ORF">ASIM_LOCUS4042</name>
</gene>
<dbReference type="Proteomes" id="UP000267096">
    <property type="component" value="Unassembled WGS sequence"/>
</dbReference>
<accession>A0A0M3J9F9</accession>
<sequence length="98" mass="10669">MSTLFSSFAYRLSQGRFYERVAASGSADYFVKAVGENTDGDSDKKGHQPVILSPAKMKLKVRKCPTDDLAITNCAVVNANTFNATGTKLVYLLLFIIA</sequence>
<protein>
    <submittedName>
        <fullName evidence="3">Major sperm protein</fullName>
    </submittedName>
</protein>
<organism evidence="3">
    <name type="scientific">Anisakis simplex</name>
    <name type="common">Herring worm</name>
    <dbReference type="NCBI Taxonomy" id="6269"/>
    <lineage>
        <taxon>Eukaryota</taxon>
        <taxon>Metazoa</taxon>
        <taxon>Ecdysozoa</taxon>
        <taxon>Nematoda</taxon>
        <taxon>Chromadorea</taxon>
        <taxon>Rhabditida</taxon>
        <taxon>Spirurina</taxon>
        <taxon>Ascaridomorpha</taxon>
        <taxon>Ascaridoidea</taxon>
        <taxon>Anisakidae</taxon>
        <taxon>Anisakis</taxon>
        <taxon>Anisakis simplex complex</taxon>
    </lineage>
</organism>
<dbReference type="InterPro" id="IPR009010">
    <property type="entry name" value="Asp_de-COase-like_dom_sf"/>
</dbReference>
<evidence type="ECO:0000313" key="2">
    <source>
        <dbReference type="Proteomes" id="UP000267096"/>
    </source>
</evidence>
<keyword evidence="2" id="KW-1185">Reference proteome</keyword>
<reference evidence="3" key="1">
    <citation type="submission" date="2017-02" db="UniProtKB">
        <authorList>
            <consortium name="WormBaseParasite"/>
        </authorList>
    </citation>
    <scope>IDENTIFICATION</scope>
</reference>
<reference evidence="1 2" key="2">
    <citation type="submission" date="2018-11" db="EMBL/GenBank/DDBJ databases">
        <authorList>
            <consortium name="Pathogen Informatics"/>
        </authorList>
    </citation>
    <scope>NUCLEOTIDE SEQUENCE [LARGE SCALE GENOMIC DNA]</scope>
</reference>